<feature type="non-terminal residue" evidence="4">
    <location>
        <position position="129"/>
    </location>
</feature>
<evidence type="ECO:0000313" key="4">
    <source>
        <dbReference type="EMBL" id="KAH1177641.1"/>
    </source>
</evidence>
<dbReference type="Proteomes" id="UP000827986">
    <property type="component" value="Unassembled WGS sequence"/>
</dbReference>
<feature type="non-terminal residue" evidence="4">
    <location>
        <position position="1"/>
    </location>
</feature>
<dbReference type="InterPro" id="IPR036640">
    <property type="entry name" value="ABC1_TM_sf"/>
</dbReference>
<keyword evidence="5" id="KW-1185">Reference proteome</keyword>
<keyword evidence="2" id="KW-1133">Transmembrane helix</keyword>
<accession>A0A9D3XDH4</accession>
<sequence length="129" mass="14784">RHKEKEEKSKPSEIVGPITIFRYADGLDITLMVFGTIAPVLNRVCLPLMSLVFGEMHDGFVSGCISQERLCKETVHIFYLFCFCSCSSPLTHLFPCDRLSFPVKRRAKSKSNLSVFLFVYFYSCSRAWL</sequence>
<evidence type="ECO:0000256" key="1">
    <source>
        <dbReference type="ARBA" id="ARBA00022692"/>
    </source>
</evidence>
<reference evidence="4" key="1">
    <citation type="submission" date="2021-09" db="EMBL/GenBank/DDBJ databases">
        <title>The genome of Mauremys mutica provides insights into the evolution of semi-aquatic lifestyle.</title>
        <authorList>
            <person name="Gong S."/>
            <person name="Gao Y."/>
        </authorList>
    </citation>
    <scope>NUCLEOTIDE SEQUENCE</scope>
    <source>
        <strain evidence="4">MM-2020</strain>
        <tissue evidence="4">Muscle</tissue>
    </source>
</reference>
<keyword evidence="1" id="KW-0812">Transmembrane</keyword>
<organism evidence="4 5">
    <name type="scientific">Mauremys mutica</name>
    <name type="common">yellowpond turtle</name>
    <dbReference type="NCBI Taxonomy" id="74926"/>
    <lineage>
        <taxon>Eukaryota</taxon>
        <taxon>Metazoa</taxon>
        <taxon>Chordata</taxon>
        <taxon>Craniata</taxon>
        <taxon>Vertebrata</taxon>
        <taxon>Euteleostomi</taxon>
        <taxon>Archelosauria</taxon>
        <taxon>Testudinata</taxon>
        <taxon>Testudines</taxon>
        <taxon>Cryptodira</taxon>
        <taxon>Durocryptodira</taxon>
        <taxon>Testudinoidea</taxon>
        <taxon>Geoemydidae</taxon>
        <taxon>Geoemydinae</taxon>
        <taxon>Mauremys</taxon>
    </lineage>
</organism>
<dbReference type="AlphaFoldDB" id="A0A9D3XDH4"/>
<evidence type="ECO:0000256" key="2">
    <source>
        <dbReference type="ARBA" id="ARBA00022989"/>
    </source>
</evidence>
<keyword evidence="3" id="KW-0472">Membrane</keyword>
<protein>
    <submittedName>
        <fullName evidence="4">Uncharacterized protein</fullName>
    </submittedName>
</protein>
<evidence type="ECO:0000256" key="3">
    <source>
        <dbReference type="ARBA" id="ARBA00023136"/>
    </source>
</evidence>
<dbReference type="GO" id="GO:0016020">
    <property type="term" value="C:membrane"/>
    <property type="evidence" value="ECO:0007669"/>
    <property type="project" value="InterPro"/>
</dbReference>
<evidence type="ECO:0000313" key="5">
    <source>
        <dbReference type="Proteomes" id="UP000827986"/>
    </source>
</evidence>
<comment type="caution">
    <text evidence="4">The sequence shown here is derived from an EMBL/GenBank/DDBJ whole genome shotgun (WGS) entry which is preliminary data.</text>
</comment>
<dbReference type="GO" id="GO:0005524">
    <property type="term" value="F:ATP binding"/>
    <property type="evidence" value="ECO:0007669"/>
    <property type="project" value="InterPro"/>
</dbReference>
<dbReference type="Gene3D" id="1.20.1560.10">
    <property type="entry name" value="ABC transporter type 1, transmembrane domain"/>
    <property type="match status" value="1"/>
</dbReference>
<gene>
    <name evidence="4" type="ORF">KIL84_011343</name>
</gene>
<dbReference type="EMBL" id="JAHDVG010000474">
    <property type="protein sequence ID" value="KAH1177641.1"/>
    <property type="molecule type" value="Genomic_DNA"/>
</dbReference>
<name>A0A9D3XDH4_9SAUR</name>
<proteinExistence type="predicted"/>